<organism evidence="1 2">
    <name type="scientific">Nocardioides bigeumensis</name>
    <dbReference type="NCBI Taxonomy" id="433657"/>
    <lineage>
        <taxon>Bacteria</taxon>
        <taxon>Bacillati</taxon>
        <taxon>Actinomycetota</taxon>
        <taxon>Actinomycetes</taxon>
        <taxon>Propionibacteriales</taxon>
        <taxon>Nocardioidaceae</taxon>
        <taxon>Nocardioides</taxon>
    </lineage>
</organism>
<accession>A0ABN2YNH1</accession>
<dbReference type="EMBL" id="BAAAQQ010000013">
    <property type="protein sequence ID" value="GAA2129936.1"/>
    <property type="molecule type" value="Genomic_DNA"/>
</dbReference>
<keyword evidence="2" id="KW-1185">Reference proteome</keyword>
<name>A0ABN2YNH1_9ACTN</name>
<gene>
    <name evidence="1" type="ORF">GCM10009843_32040</name>
</gene>
<evidence type="ECO:0008006" key="3">
    <source>
        <dbReference type="Google" id="ProtNLM"/>
    </source>
</evidence>
<comment type="caution">
    <text evidence="1">The sequence shown here is derived from an EMBL/GenBank/DDBJ whole genome shotgun (WGS) entry which is preliminary data.</text>
</comment>
<sequence>MQTTMSVSILLFDRVTALDAVGPYEVLSRLPGNRVTFVGERLGPVRADTDHPDKVDPGIVADLQTLKNIVF</sequence>
<dbReference type="InterPro" id="IPR029062">
    <property type="entry name" value="Class_I_gatase-like"/>
</dbReference>
<dbReference type="Proteomes" id="UP001500575">
    <property type="component" value="Unassembled WGS sequence"/>
</dbReference>
<proteinExistence type="predicted"/>
<protein>
    <recommendedName>
        <fullName evidence="3">DJ-1/PfpI family protein</fullName>
    </recommendedName>
</protein>
<dbReference type="RefSeq" id="WP_344304807.1">
    <property type="nucleotide sequence ID" value="NZ_BAAAQQ010000013.1"/>
</dbReference>
<dbReference type="SUPFAM" id="SSF52317">
    <property type="entry name" value="Class I glutamine amidotransferase-like"/>
    <property type="match status" value="1"/>
</dbReference>
<reference evidence="1 2" key="1">
    <citation type="journal article" date="2019" name="Int. J. Syst. Evol. Microbiol.">
        <title>The Global Catalogue of Microorganisms (GCM) 10K type strain sequencing project: providing services to taxonomists for standard genome sequencing and annotation.</title>
        <authorList>
            <consortium name="The Broad Institute Genomics Platform"/>
            <consortium name="The Broad Institute Genome Sequencing Center for Infectious Disease"/>
            <person name="Wu L."/>
            <person name="Ma J."/>
        </authorList>
    </citation>
    <scope>NUCLEOTIDE SEQUENCE [LARGE SCALE GENOMIC DNA]</scope>
    <source>
        <strain evidence="1 2">JCM 16021</strain>
    </source>
</reference>
<dbReference type="Gene3D" id="3.40.50.880">
    <property type="match status" value="1"/>
</dbReference>
<evidence type="ECO:0000313" key="1">
    <source>
        <dbReference type="EMBL" id="GAA2129936.1"/>
    </source>
</evidence>
<evidence type="ECO:0000313" key="2">
    <source>
        <dbReference type="Proteomes" id="UP001500575"/>
    </source>
</evidence>